<evidence type="ECO:0000313" key="1">
    <source>
        <dbReference type="EMBL" id="RKN10110.1"/>
    </source>
</evidence>
<organism evidence="1 4">
    <name type="scientific">Streptomyces radicis</name>
    <dbReference type="NCBI Taxonomy" id="1750517"/>
    <lineage>
        <taxon>Bacteria</taxon>
        <taxon>Bacillati</taxon>
        <taxon>Actinomycetota</taxon>
        <taxon>Actinomycetes</taxon>
        <taxon>Kitasatosporales</taxon>
        <taxon>Streptomycetaceae</taxon>
        <taxon>Streptomyces</taxon>
    </lineage>
</organism>
<dbReference type="RefSeq" id="WP_120696791.1">
    <property type="nucleotide sequence ID" value="NZ_RBDX01000006.1"/>
</dbReference>
<gene>
    <name evidence="2" type="ORF">D7318_11280</name>
    <name evidence="1" type="ORF">D7319_10100</name>
</gene>
<accession>A0A3A9WBC8</accession>
<dbReference type="EMBL" id="RBDX01000006">
    <property type="protein sequence ID" value="RKN10110.1"/>
    <property type="molecule type" value="Genomic_DNA"/>
</dbReference>
<dbReference type="AlphaFoldDB" id="A0A3A9WBC8"/>
<keyword evidence="3" id="KW-1185">Reference proteome</keyword>
<dbReference type="Proteomes" id="UP000268652">
    <property type="component" value="Unassembled WGS sequence"/>
</dbReference>
<dbReference type="Proteomes" id="UP000275024">
    <property type="component" value="Unassembled WGS sequence"/>
</dbReference>
<evidence type="ECO:0000313" key="4">
    <source>
        <dbReference type="Proteomes" id="UP000275024"/>
    </source>
</evidence>
<evidence type="ECO:0000313" key="3">
    <source>
        <dbReference type="Proteomes" id="UP000268652"/>
    </source>
</evidence>
<comment type="caution">
    <text evidence="1">The sequence shown here is derived from an EMBL/GenBank/DDBJ whole genome shotgun (WGS) entry which is preliminary data.</text>
</comment>
<evidence type="ECO:0000313" key="2">
    <source>
        <dbReference type="EMBL" id="RKN24452.1"/>
    </source>
</evidence>
<dbReference type="OrthoDB" id="4263688at2"/>
<protein>
    <submittedName>
        <fullName evidence="1">Uncharacterized protein</fullName>
    </submittedName>
</protein>
<name>A0A3A9WBC8_9ACTN</name>
<dbReference type="EMBL" id="RBDY01000006">
    <property type="protein sequence ID" value="RKN24452.1"/>
    <property type="molecule type" value="Genomic_DNA"/>
</dbReference>
<reference evidence="3 4" key="1">
    <citation type="submission" date="2018-09" db="EMBL/GenBank/DDBJ databases">
        <title>Streptomyces sp. nov. DS1-2, an endophytic actinomycete isolated from roots of Dendrobium scabrilingue.</title>
        <authorList>
            <person name="Kuncharoen N."/>
            <person name="Kudo T."/>
            <person name="Ohkuma M."/>
            <person name="Yuki M."/>
            <person name="Tanasupawat S."/>
        </authorList>
    </citation>
    <scope>NUCLEOTIDE SEQUENCE [LARGE SCALE GENOMIC DNA]</scope>
    <source>
        <strain evidence="1 4">AZ1-7</strain>
        <strain evidence="2 3">DS1-2</strain>
    </source>
</reference>
<proteinExistence type="predicted"/>
<sequence length="134" mass="14374">MILEGDGVSLTVDEEGLRFAWPGSGEGFTGRCAAILVRPHPEDGRLHMVFRCVPRGAPDDGHVLIRVVVGAERSSRVREFVELCARRHGVGAVDVLLPGARIPGDDPEWALSPVAPLTEALYASVLARSARRVG</sequence>